<dbReference type="Proteomes" id="UP001143463">
    <property type="component" value="Unassembled WGS sequence"/>
</dbReference>
<evidence type="ECO:0000256" key="1">
    <source>
        <dbReference type="SAM" id="Phobius"/>
    </source>
</evidence>
<sequence>MTATQPWTPIPPTTPARPGNAPATAGFVLGLVGLVAGWLPIVGLLVTVPALLLSRAGRARFRDGRASSAGRSGTGLVLGWIGTAICLLMTVFAFVGAARAPEPAAVVQPAPAPAAPVLLAVPNVVGMADAQARQVLAAAGFTNVVLGPSTGSVAGVAEGTVTTQLPGAAALASAGDPITLGEAAAPPVPAAVPTAAPAAAPAAVDEPVAESPRVDAPRPFVAAPRAAAPAASAPAPVASAPASGGSSTYYANCSAAKAAGAAPLYAGDPGYRRALDRDGDGVACES</sequence>
<dbReference type="AlphaFoldDB" id="A0A9W6L0L4"/>
<keyword evidence="4" id="KW-1185">Reference proteome</keyword>
<dbReference type="InterPro" id="IPR008613">
    <property type="entry name" value="Excalibur_Ca-bd_domain"/>
</dbReference>
<feature type="transmembrane region" description="Helical" evidence="1">
    <location>
        <begin position="27"/>
        <end position="53"/>
    </location>
</feature>
<reference evidence="3" key="1">
    <citation type="journal article" date="2014" name="Int. J. Syst. Evol. Microbiol.">
        <title>Complete genome sequence of Corynebacterium casei LMG S-19264T (=DSM 44701T), isolated from a smear-ripened cheese.</title>
        <authorList>
            <consortium name="US DOE Joint Genome Institute (JGI-PGF)"/>
            <person name="Walter F."/>
            <person name="Albersmeier A."/>
            <person name="Kalinowski J."/>
            <person name="Ruckert C."/>
        </authorList>
    </citation>
    <scope>NUCLEOTIDE SEQUENCE</scope>
    <source>
        <strain evidence="3">VKM Ac-1069</strain>
    </source>
</reference>
<accession>A0A9W6L0L4</accession>
<evidence type="ECO:0000313" key="4">
    <source>
        <dbReference type="Proteomes" id="UP001143463"/>
    </source>
</evidence>
<dbReference type="RefSeq" id="WP_051737764.1">
    <property type="nucleotide sequence ID" value="NZ_BAAAUZ010000045.1"/>
</dbReference>
<organism evidence="3 4">
    <name type="scientific">Pseudonocardia halophobica</name>
    <dbReference type="NCBI Taxonomy" id="29401"/>
    <lineage>
        <taxon>Bacteria</taxon>
        <taxon>Bacillati</taxon>
        <taxon>Actinomycetota</taxon>
        <taxon>Actinomycetes</taxon>
        <taxon>Pseudonocardiales</taxon>
        <taxon>Pseudonocardiaceae</taxon>
        <taxon>Pseudonocardia</taxon>
    </lineage>
</organism>
<dbReference type="CDD" id="cd06577">
    <property type="entry name" value="PASTA_pknB"/>
    <property type="match status" value="1"/>
</dbReference>
<dbReference type="Gene3D" id="3.30.10.20">
    <property type="match status" value="1"/>
</dbReference>
<dbReference type="SMART" id="SM00894">
    <property type="entry name" value="Excalibur"/>
    <property type="match status" value="1"/>
</dbReference>
<reference evidence="3" key="2">
    <citation type="submission" date="2023-01" db="EMBL/GenBank/DDBJ databases">
        <authorList>
            <person name="Sun Q."/>
            <person name="Evtushenko L."/>
        </authorList>
    </citation>
    <scope>NUCLEOTIDE SEQUENCE</scope>
    <source>
        <strain evidence="3">VKM Ac-1069</strain>
    </source>
</reference>
<keyword evidence="1" id="KW-0472">Membrane</keyword>
<feature type="transmembrane region" description="Helical" evidence="1">
    <location>
        <begin position="74"/>
        <end position="98"/>
    </location>
</feature>
<keyword evidence="1" id="KW-1133">Transmembrane helix</keyword>
<evidence type="ECO:0000259" key="2">
    <source>
        <dbReference type="SMART" id="SM00894"/>
    </source>
</evidence>
<feature type="domain" description="Excalibur calcium-binding" evidence="2">
    <location>
        <begin position="249"/>
        <end position="285"/>
    </location>
</feature>
<keyword evidence="1" id="KW-0812">Transmembrane</keyword>
<comment type="caution">
    <text evidence="3">The sequence shown here is derived from an EMBL/GenBank/DDBJ whole genome shotgun (WGS) entry which is preliminary data.</text>
</comment>
<gene>
    <name evidence="3" type="ORF">GCM10017577_26930</name>
</gene>
<name>A0A9W6L0L4_9PSEU</name>
<dbReference type="Pfam" id="PF05901">
    <property type="entry name" value="Excalibur"/>
    <property type="match status" value="1"/>
</dbReference>
<dbReference type="InterPro" id="IPR005543">
    <property type="entry name" value="PASTA_dom"/>
</dbReference>
<evidence type="ECO:0000313" key="3">
    <source>
        <dbReference type="EMBL" id="GLL11552.1"/>
    </source>
</evidence>
<dbReference type="Pfam" id="PF03793">
    <property type="entry name" value="PASTA"/>
    <property type="match status" value="1"/>
</dbReference>
<dbReference type="EMBL" id="BSFQ01000009">
    <property type="protein sequence ID" value="GLL11552.1"/>
    <property type="molecule type" value="Genomic_DNA"/>
</dbReference>
<proteinExistence type="predicted"/>
<protein>
    <recommendedName>
        <fullName evidence="2">Excalibur calcium-binding domain-containing protein</fullName>
    </recommendedName>
</protein>